<sequence>MGLDNATSEDAPIRDFDEFVPATTQTINNLQFLPRHTLVLRHRYQVTNAIFTVKDRRKHKQIVTENQKLQGIDAQENCCATGNPLSEVMK</sequence>
<name>A0A5N6KHE5_MONLA</name>
<comment type="caution">
    <text evidence="1">The sequence shown here is derived from an EMBL/GenBank/DDBJ whole genome shotgun (WGS) entry which is preliminary data.</text>
</comment>
<accession>A0A5N6KHE5</accession>
<proteinExistence type="predicted"/>
<evidence type="ECO:0000313" key="1">
    <source>
        <dbReference type="EMBL" id="KAB8303011.1"/>
    </source>
</evidence>
<evidence type="ECO:0000313" key="2">
    <source>
        <dbReference type="Proteomes" id="UP000326757"/>
    </source>
</evidence>
<keyword evidence="2" id="KW-1185">Reference proteome</keyword>
<dbReference type="Proteomes" id="UP000326757">
    <property type="component" value="Unassembled WGS sequence"/>
</dbReference>
<organism evidence="1 2">
    <name type="scientific">Monilinia laxa</name>
    <name type="common">Brown rot fungus</name>
    <name type="synonym">Sclerotinia laxa</name>
    <dbReference type="NCBI Taxonomy" id="61186"/>
    <lineage>
        <taxon>Eukaryota</taxon>
        <taxon>Fungi</taxon>
        <taxon>Dikarya</taxon>
        <taxon>Ascomycota</taxon>
        <taxon>Pezizomycotina</taxon>
        <taxon>Leotiomycetes</taxon>
        <taxon>Helotiales</taxon>
        <taxon>Sclerotiniaceae</taxon>
        <taxon>Monilinia</taxon>
    </lineage>
</organism>
<dbReference type="AlphaFoldDB" id="A0A5N6KHE5"/>
<reference evidence="1 2" key="1">
    <citation type="submission" date="2019-06" db="EMBL/GenBank/DDBJ databases">
        <title>Genome Sequence of the Brown Rot Fungal Pathogen Monilinia laxa.</title>
        <authorList>
            <person name="De Miccolis Angelini R.M."/>
            <person name="Landi L."/>
            <person name="Abate D."/>
            <person name="Pollastro S."/>
            <person name="Romanazzi G."/>
            <person name="Faretra F."/>
        </authorList>
    </citation>
    <scope>NUCLEOTIDE SEQUENCE [LARGE SCALE GENOMIC DNA]</scope>
    <source>
        <strain evidence="1 2">Mlax316</strain>
    </source>
</reference>
<gene>
    <name evidence="1" type="ORF">EYC80_006316</name>
</gene>
<protein>
    <submittedName>
        <fullName evidence="1">Uncharacterized protein</fullName>
    </submittedName>
</protein>
<dbReference type="EMBL" id="VIGI01000003">
    <property type="protein sequence ID" value="KAB8303011.1"/>
    <property type="molecule type" value="Genomic_DNA"/>
</dbReference>